<gene>
    <name evidence="1" type="ORF">ACN38_g2519</name>
</gene>
<evidence type="ECO:0000313" key="2">
    <source>
        <dbReference type="Proteomes" id="UP000037696"/>
    </source>
</evidence>
<dbReference type="AlphaFoldDB" id="A0A0M8P743"/>
<organism evidence="1 2">
    <name type="scientific">Penicillium nordicum</name>
    <dbReference type="NCBI Taxonomy" id="229535"/>
    <lineage>
        <taxon>Eukaryota</taxon>
        <taxon>Fungi</taxon>
        <taxon>Dikarya</taxon>
        <taxon>Ascomycota</taxon>
        <taxon>Pezizomycotina</taxon>
        <taxon>Eurotiomycetes</taxon>
        <taxon>Eurotiomycetidae</taxon>
        <taxon>Eurotiales</taxon>
        <taxon>Aspergillaceae</taxon>
        <taxon>Penicillium</taxon>
    </lineage>
</organism>
<evidence type="ECO:0000313" key="1">
    <source>
        <dbReference type="EMBL" id="KOS46508.1"/>
    </source>
</evidence>
<name>A0A0M8P743_9EURO</name>
<proteinExistence type="predicted"/>
<accession>A0A0M8P743</accession>
<sequence length="111" mass="12437">METMIKWFNGDGFLSRIMIETMNNRGTAHQHGKVLAVPFFRGNSSRPVHSPSIPTRLSAAYKPYAGKLVVGWVTTSESSLLYVFRFCFFASLSGTLGEQHTLEAPPYMFIC</sequence>
<dbReference type="EMBL" id="LHQQ01000028">
    <property type="protein sequence ID" value="KOS46508.1"/>
    <property type="molecule type" value="Genomic_DNA"/>
</dbReference>
<comment type="caution">
    <text evidence="1">The sequence shown here is derived from an EMBL/GenBank/DDBJ whole genome shotgun (WGS) entry which is preliminary data.</text>
</comment>
<protein>
    <submittedName>
        <fullName evidence="1">Uncharacterized protein</fullName>
    </submittedName>
</protein>
<reference evidence="1 2" key="1">
    <citation type="submission" date="2015-08" db="EMBL/GenBank/DDBJ databases">
        <title>Genome sequencing of Penicillium nordicum.</title>
        <authorList>
            <person name="Nguyen H.D."/>
            <person name="Seifert K.A."/>
        </authorList>
    </citation>
    <scope>NUCLEOTIDE SEQUENCE [LARGE SCALE GENOMIC DNA]</scope>
    <source>
        <strain evidence="1 2">DAOMC 185683</strain>
    </source>
</reference>
<dbReference type="Proteomes" id="UP000037696">
    <property type="component" value="Unassembled WGS sequence"/>
</dbReference>
<keyword evidence="2" id="KW-1185">Reference proteome</keyword>